<reference evidence="1 2" key="1">
    <citation type="submission" date="2020-07" db="EMBL/GenBank/DDBJ databases">
        <title>Spirosoma foliorum sp. nov., isolated from the leaves on the Nejang mountain Korea, Republic of.</title>
        <authorList>
            <person name="Ho H."/>
            <person name="Lee Y.-J."/>
            <person name="Nurcahyanto D.-A."/>
            <person name="Kim S.-G."/>
        </authorList>
    </citation>
    <scope>NUCLEOTIDE SEQUENCE [LARGE SCALE GENOMIC DNA]</scope>
    <source>
        <strain evidence="1 2">PL0136</strain>
    </source>
</reference>
<gene>
    <name evidence="1" type="ORF">H3H32_26725</name>
</gene>
<evidence type="ECO:0000313" key="2">
    <source>
        <dbReference type="Proteomes" id="UP000515369"/>
    </source>
</evidence>
<accession>A0A7G5H7K3</accession>
<organism evidence="1 2">
    <name type="scientific">Spirosoma foliorum</name>
    <dbReference type="NCBI Taxonomy" id="2710596"/>
    <lineage>
        <taxon>Bacteria</taxon>
        <taxon>Pseudomonadati</taxon>
        <taxon>Bacteroidota</taxon>
        <taxon>Cytophagia</taxon>
        <taxon>Cytophagales</taxon>
        <taxon>Cytophagaceae</taxon>
        <taxon>Spirosoma</taxon>
    </lineage>
</organism>
<dbReference type="EMBL" id="CP059732">
    <property type="protein sequence ID" value="QMW07095.1"/>
    <property type="molecule type" value="Genomic_DNA"/>
</dbReference>
<dbReference type="Gene3D" id="3.40.1360.10">
    <property type="match status" value="1"/>
</dbReference>
<proteinExistence type="predicted"/>
<protein>
    <submittedName>
        <fullName evidence="1">Toprim domain-containing protein</fullName>
    </submittedName>
</protein>
<dbReference type="RefSeq" id="WP_182464486.1">
    <property type="nucleotide sequence ID" value="NZ_CP059732.1"/>
</dbReference>
<evidence type="ECO:0000313" key="1">
    <source>
        <dbReference type="EMBL" id="QMW07095.1"/>
    </source>
</evidence>
<keyword evidence="2" id="KW-1185">Reference proteome</keyword>
<dbReference type="AlphaFoldDB" id="A0A7G5H7K3"/>
<dbReference type="Proteomes" id="UP000515369">
    <property type="component" value="Chromosome"/>
</dbReference>
<sequence length="80" mass="9122">MITIQRLNNPTIVLNSLSFVNTSLPILSEYATVNAFLDNDKSGKLALERLKKEGLNVRDCSHYYPNSKDFNDHLMNNHIT</sequence>
<name>A0A7G5H7K3_9BACT</name>
<dbReference type="Pfam" id="PF13155">
    <property type="entry name" value="Toprim_2"/>
    <property type="match status" value="1"/>
</dbReference>
<dbReference type="KEGG" id="sfol:H3H32_26725"/>